<accession>A0AAN8MYZ7</accession>
<reference evidence="2 3" key="1">
    <citation type="submission" date="2019-10" db="EMBL/GenBank/DDBJ databases">
        <authorList>
            <person name="Palmer J.M."/>
        </authorList>
    </citation>
    <scope>NUCLEOTIDE SEQUENCE [LARGE SCALE GENOMIC DNA]</scope>
    <source>
        <strain evidence="2 3">TWF718</strain>
    </source>
</reference>
<evidence type="ECO:0000256" key="1">
    <source>
        <dbReference type="SAM" id="MobiDB-lite"/>
    </source>
</evidence>
<dbReference type="Pfam" id="PF15370">
    <property type="entry name" value="NOPCHAP1"/>
    <property type="match status" value="1"/>
</dbReference>
<protein>
    <submittedName>
        <fullName evidence="2">Uncharacterized protein</fullName>
    </submittedName>
</protein>
<dbReference type="AlphaFoldDB" id="A0AAN8MYZ7"/>
<sequence length="133" mass="14568">MSDDLDGSAPAALPPNIMREALITSLLGPEQTSAGDGSGGTGGDAGVSSSQKSKKRNKNKQPYIEMNLGLGVLEELKPSTNGDDKEANERRELIDRIYELRRLQEAREENELDEMVITEPEATKKKVIIEELE</sequence>
<dbReference type="Proteomes" id="UP001313282">
    <property type="component" value="Unassembled WGS sequence"/>
</dbReference>
<evidence type="ECO:0000313" key="3">
    <source>
        <dbReference type="Proteomes" id="UP001313282"/>
    </source>
</evidence>
<keyword evidence="3" id="KW-1185">Reference proteome</keyword>
<comment type="caution">
    <text evidence="2">The sequence shown here is derived from an EMBL/GenBank/DDBJ whole genome shotgun (WGS) entry which is preliminary data.</text>
</comment>
<dbReference type="EMBL" id="JAVHNR010000001">
    <property type="protein sequence ID" value="KAK6357158.1"/>
    <property type="molecule type" value="Genomic_DNA"/>
</dbReference>
<organism evidence="2 3">
    <name type="scientific">Orbilia javanica</name>
    <dbReference type="NCBI Taxonomy" id="47235"/>
    <lineage>
        <taxon>Eukaryota</taxon>
        <taxon>Fungi</taxon>
        <taxon>Dikarya</taxon>
        <taxon>Ascomycota</taxon>
        <taxon>Pezizomycotina</taxon>
        <taxon>Orbiliomycetes</taxon>
        <taxon>Orbiliales</taxon>
        <taxon>Orbiliaceae</taxon>
        <taxon>Orbilia</taxon>
    </lineage>
</organism>
<feature type="compositionally biased region" description="Gly residues" evidence="1">
    <location>
        <begin position="36"/>
        <end position="45"/>
    </location>
</feature>
<name>A0AAN8MYZ7_9PEZI</name>
<proteinExistence type="predicted"/>
<dbReference type="GO" id="GO:0000492">
    <property type="term" value="P:box C/D snoRNP assembly"/>
    <property type="evidence" value="ECO:0007669"/>
    <property type="project" value="InterPro"/>
</dbReference>
<evidence type="ECO:0000313" key="2">
    <source>
        <dbReference type="EMBL" id="KAK6357158.1"/>
    </source>
</evidence>
<dbReference type="InterPro" id="IPR027921">
    <property type="entry name" value="NOPCHAP1"/>
</dbReference>
<feature type="region of interest" description="Disordered" evidence="1">
    <location>
        <begin position="1"/>
        <end position="64"/>
    </location>
</feature>
<gene>
    <name evidence="2" type="ORF">TWF718_001483</name>
</gene>